<dbReference type="EMBL" id="CM040480">
    <property type="protein sequence ID" value="MCI4394465.1"/>
    <property type="molecule type" value="Genomic_DNA"/>
</dbReference>
<proteinExistence type="predicted"/>
<accession>A0ACC5XUP2</accession>
<keyword evidence="2" id="KW-1185">Reference proteome</keyword>
<name>A0ACC5XUP2_PANGG</name>
<dbReference type="Proteomes" id="UP000829447">
    <property type="component" value="Linkage Group LG27"/>
</dbReference>
<reference evidence="1 2" key="1">
    <citation type="journal article" date="2022" name="bioRxiv">
        <title>An ancient truncated duplication of the anti-Mullerian hormone receptor type 2 gene is a potential conserved master sex determinant in the Pangasiidae catfish family.</title>
        <authorList>
            <person name="Wen M."/>
            <person name="Pan Q."/>
            <person name="Jouanno E."/>
            <person name="Montfort J."/>
            <person name="Zahm M."/>
            <person name="Cabau C."/>
            <person name="Klopp C."/>
            <person name="Iampietro C."/>
            <person name="Roques C."/>
            <person name="Bouchez O."/>
            <person name="Castinel A."/>
            <person name="Donnadieu C."/>
            <person name="Parrinello H."/>
            <person name="Poncet C."/>
            <person name="Belmonte E."/>
            <person name="Gautier V."/>
            <person name="Avarre J.-C."/>
            <person name="Dugue R."/>
            <person name="Gustiano R."/>
            <person name="Ha T.T.T."/>
            <person name="Campet M."/>
            <person name="Sriphairoj K."/>
            <person name="Ribolli J."/>
            <person name="de Almeida F.L."/>
            <person name="Desvignes T."/>
            <person name="Postlethwait J.H."/>
            <person name="Bucao C.F."/>
            <person name="Robinson-Rechavi M."/>
            <person name="Bobe J."/>
            <person name="Herpin A."/>
            <person name="Guiguen Y."/>
        </authorList>
    </citation>
    <scope>NUCLEOTIDE SEQUENCE [LARGE SCALE GENOMIC DNA]</scope>
    <source>
        <strain evidence="1">YG-Dec2019</strain>
    </source>
</reference>
<evidence type="ECO:0000313" key="2">
    <source>
        <dbReference type="Proteomes" id="UP000829447"/>
    </source>
</evidence>
<organism evidence="1 2">
    <name type="scientific">Pangasianodon gigas</name>
    <name type="common">Mekong giant catfish</name>
    <name type="synonym">Pangasius gigas</name>
    <dbReference type="NCBI Taxonomy" id="30993"/>
    <lineage>
        <taxon>Eukaryota</taxon>
        <taxon>Metazoa</taxon>
        <taxon>Chordata</taxon>
        <taxon>Craniata</taxon>
        <taxon>Vertebrata</taxon>
        <taxon>Euteleostomi</taxon>
        <taxon>Actinopterygii</taxon>
        <taxon>Neopterygii</taxon>
        <taxon>Teleostei</taxon>
        <taxon>Ostariophysi</taxon>
        <taxon>Siluriformes</taxon>
        <taxon>Pangasiidae</taxon>
        <taxon>Pangasianodon</taxon>
    </lineage>
</organism>
<gene>
    <name evidence="1" type="ORF">PGIGA_G00169020</name>
</gene>
<evidence type="ECO:0000313" key="1">
    <source>
        <dbReference type="EMBL" id="MCI4394465.1"/>
    </source>
</evidence>
<comment type="caution">
    <text evidence="1">The sequence shown here is derived from an EMBL/GenBank/DDBJ whole genome shotgun (WGS) entry which is preliminary data.</text>
</comment>
<protein>
    <submittedName>
        <fullName evidence="1">Uncharacterized protein</fullName>
    </submittedName>
</protein>
<sequence length="117" mass="12512">MLQCIVGFNKDLKNFQSNLIHSVHIWQPTSQPSCSSISATPGGGGAASQPPSCSWGQLGKDSCSVEAGHSAGLSLTPALIPSGSIISFIWKRRLKLHRPSAEDVWLLNSLTTRVPLF</sequence>